<dbReference type="EMBL" id="SZYD01000001">
    <property type="protein sequence ID" value="KAD7479852.1"/>
    <property type="molecule type" value="Genomic_DNA"/>
</dbReference>
<protein>
    <submittedName>
        <fullName evidence="1">Uncharacterized protein</fullName>
    </submittedName>
</protein>
<comment type="caution">
    <text evidence="1">The sequence shown here is derived from an EMBL/GenBank/DDBJ whole genome shotgun (WGS) entry which is preliminary data.</text>
</comment>
<gene>
    <name evidence="1" type="ORF">E3N88_02988</name>
</gene>
<sequence length="95" mass="10991">MKSSEEPAFLVDFWMQEAFQEITATEEAETSGIWSPKSDQLITADQLRGMWYTKAMAREVSRYRAPTTLVPRNPNGSSRLVTGSIGVGWWYNRWW</sequence>
<reference evidence="1 2" key="1">
    <citation type="submission" date="2019-05" db="EMBL/GenBank/DDBJ databases">
        <title>Mikania micrantha, genome provides insights into the molecular mechanism of rapid growth.</title>
        <authorList>
            <person name="Liu B."/>
        </authorList>
    </citation>
    <scope>NUCLEOTIDE SEQUENCE [LARGE SCALE GENOMIC DNA]</scope>
    <source>
        <strain evidence="1">NLD-2019</strain>
        <tissue evidence="1">Leaf</tissue>
    </source>
</reference>
<dbReference type="AlphaFoldDB" id="A0A5N6Q5H0"/>
<name>A0A5N6Q5H0_9ASTR</name>
<proteinExistence type="predicted"/>
<evidence type="ECO:0000313" key="1">
    <source>
        <dbReference type="EMBL" id="KAD7479852.1"/>
    </source>
</evidence>
<dbReference type="OrthoDB" id="1372046at2759"/>
<evidence type="ECO:0000313" key="2">
    <source>
        <dbReference type="Proteomes" id="UP000326396"/>
    </source>
</evidence>
<keyword evidence="2" id="KW-1185">Reference proteome</keyword>
<organism evidence="1 2">
    <name type="scientific">Mikania micrantha</name>
    <name type="common">bitter vine</name>
    <dbReference type="NCBI Taxonomy" id="192012"/>
    <lineage>
        <taxon>Eukaryota</taxon>
        <taxon>Viridiplantae</taxon>
        <taxon>Streptophyta</taxon>
        <taxon>Embryophyta</taxon>
        <taxon>Tracheophyta</taxon>
        <taxon>Spermatophyta</taxon>
        <taxon>Magnoliopsida</taxon>
        <taxon>eudicotyledons</taxon>
        <taxon>Gunneridae</taxon>
        <taxon>Pentapetalae</taxon>
        <taxon>asterids</taxon>
        <taxon>campanulids</taxon>
        <taxon>Asterales</taxon>
        <taxon>Asteraceae</taxon>
        <taxon>Asteroideae</taxon>
        <taxon>Heliantheae alliance</taxon>
        <taxon>Eupatorieae</taxon>
        <taxon>Mikania</taxon>
    </lineage>
</organism>
<accession>A0A5N6Q5H0</accession>
<dbReference type="Proteomes" id="UP000326396">
    <property type="component" value="Linkage Group LG1"/>
</dbReference>